<evidence type="ECO:0000313" key="1">
    <source>
        <dbReference type="EMBL" id="KNE98019.1"/>
    </source>
</evidence>
<name>A0A0L0VGB3_9BASI</name>
<dbReference type="EMBL" id="AJIL01000061">
    <property type="protein sequence ID" value="KNE98019.1"/>
    <property type="molecule type" value="Genomic_DNA"/>
</dbReference>
<comment type="caution">
    <text evidence="1">The sequence shown here is derived from an EMBL/GenBank/DDBJ whole genome shotgun (WGS) entry which is preliminary data.</text>
</comment>
<evidence type="ECO:0000313" key="2">
    <source>
        <dbReference type="Proteomes" id="UP000054564"/>
    </source>
</evidence>
<dbReference type="AlphaFoldDB" id="A0A0L0VGB3"/>
<protein>
    <submittedName>
        <fullName evidence="1">Uncharacterized protein</fullName>
    </submittedName>
</protein>
<accession>A0A0L0VGB3</accession>
<dbReference type="Proteomes" id="UP000054564">
    <property type="component" value="Unassembled WGS sequence"/>
</dbReference>
<organism evidence="1 2">
    <name type="scientific">Puccinia striiformis f. sp. tritici PST-78</name>
    <dbReference type="NCBI Taxonomy" id="1165861"/>
    <lineage>
        <taxon>Eukaryota</taxon>
        <taxon>Fungi</taxon>
        <taxon>Dikarya</taxon>
        <taxon>Basidiomycota</taxon>
        <taxon>Pucciniomycotina</taxon>
        <taxon>Pucciniomycetes</taxon>
        <taxon>Pucciniales</taxon>
        <taxon>Pucciniaceae</taxon>
        <taxon>Puccinia</taxon>
    </lineage>
</organism>
<gene>
    <name evidence="1" type="ORF">PSTG_08692</name>
</gene>
<reference evidence="2" key="1">
    <citation type="submission" date="2014-03" db="EMBL/GenBank/DDBJ databases">
        <title>The Genome Sequence of Puccinia striiformis f. sp. tritici PST-78.</title>
        <authorList>
            <consortium name="The Broad Institute Genome Sequencing Platform"/>
            <person name="Cuomo C."/>
            <person name="Hulbert S."/>
            <person name="Chen X."/>
            <person name="Walker B."/>
            <person name="Young S.K."/>
            <person name="Zeng Q."/>
            <person name="Gargeya S."/>
            <person name="Fitzgerald M."/>
            <person name="Haas B."/>
            <person name="Abouelleil A."/>
            <person name="Alvarado L."/>
            <person name="Arachchi H.M."/>
            <person name="Berlin A.M."/>
            <person name="Chapman S.B."/>
            <person name="Goldberg J."/>
            <person name="Griggs A."/>
            <person name="Gujja S."/>
            <person name="Hansen M."/>
            <person name="Howarth C."/>
            <person name="Imamovic A."/>
            <person name="Larimer J."/>
            <person name="McCowan C."/>
            <person name="Montmayeur A."/>
            <person name="Murphy C."/>
            <person name="Neiman D."/>
            <person name="Pearson M."/>
            <person name="Priest M."/>
            <person name="Roberts A."/>
            <person name="Saif S."/>
            <person name="Shea T."/>
            <person name="Sisk P."/>
            <person name="Sykes S."/>
            <person name="Wortman J."/>
            <person name="Nusbaum C."/>
            <person name="Birren B."/>
        </authorList>
    </citation>
    <scope>NUCLEOTIDE SEQUENCE [LARGE SCALE GENOMIC DNA]</scope>
    <source>
        <strain evidence="2">race PST-78</strain>
    </source>
</reference>
<keyword evidence="2" id="KW-1185">Reference proteome</keyword>
<sequence>MVELWAGPVSSGLNDFGENKSCFDVYFGDYADAPCVQPGIASVPHLLESFDSDHSRPVYHPPPRRAAQGTLPSLDQPFNFGEQTVCSLALCSRFLRSSQDLGSVGDL</sequence>
<proteinExistence type="predicted"/>